<dbReference type="KEGG" id="paur:FGL86_02795"/>
<dbReference type="OrthoDB" id="5772479at2"/>
<evidence type="ECO:0000313" key="3">
    <source>
        <dbReference type="Proteomes" id="UP000321272"/>
    </source>
</evidence>
<gene>
    <name evidence="2" type="ORF">FGL86_02795</name>
</gene>
<feature type="compositionally biased region" description="Basic and acidic residues" evidence="1">
    <location>
        <begin position="60"/>
        <end position="70"/>
    </location>
</feature>
<protein>
    <recommendedName>
        <fullName evidence="4">DUF883 family protein</fullName>
    </recommendedName>
</protein>
<dbReference type="AlphaFoldDB" id="A0A5B8SP72"/>
<dbReference type="Proteomes" id="UP000321272">
    <property type="component" value="Chromosome"/>
</dbReference>
<feature type="compositionally biased region" description="Polar residues" evidence="1">
    <location>
        <begin position="86"/>
        <end position="97"/>
    </location>
</feature>
<evidence type="ECO:0008006" key="4">
    <source>
        <dbReference type="Google" id="ProtNLM"/>
    </source>
</evidence>
<keyword evidence="3" id="KW-1185">Reference proteome</keyword>
<proteinExistence type="predicted"/>
<feature type="region of interest" description="Disordered" evidence="1">
    <location>
        <begin position="1"/>
        <end position="99"/>
    </location>
</feature>
<evidence type="ECO:0000313" key="2">
    <source>
        <dbReference type="EMBL" id="QEA38101.1"/>
    </source>
</evidence>
<feature type="compositionally biased region" description="Low complexity" evidence="1">
    <location>
        <begin position="28"/>
        <end position="40"/>
    </location>
</feature>
<feature type="compositionally biased region" description="Low complexity" evidence="1">
    <location>
        <begin position="46"/>
        <end position="57"/>
    </location>
</feature>
<evidence type="ECO:0000256" key="1">
    <source>
        <dbReference type="SAM" id="MobiDB-lite"/>
    </source>
</evidence>
<reference evidence="2 3" key="1">
    <citation type="submission" date="2019-06" db="EMBL/GenBank/DDBJ databases">
        <title>Genome analyses of bacteria isolated from kimchi.</title>
        <authorList>
            <person name="Lee S."/>
            <person name="Ahn S."/>
            <person name="Roh S."/>
        </authorList>
    </citation>
    <scope>NUCLEOTIDE SEQUENCE [LARGE SCALE GENOMIC DNA]</scope>
    <source>
        <strain evidence="2 3">CBA4606</strain>
    </source>
</reference>
<feature type="compositionally biased region" description="Basic and acidic residues" evidence="1">
    <location>
        <begin position="1"/>
        <end position="25"/>
    </location>
</feature>
<organism evidence="2 3">
    <name type="scientific">Pistricoccus aurantiacus</name>
    <dbReference type="NCBI Taxonomy" id="1883414"/>
    <lineage>
        <taxon>Bacteria</taxon>
        <taxon>Pseudomonadati</taxon>
        <taxon>Pseudomonadota</taxon>
        <taxon>Gammaproteobacteria</taxon>
        <taxon>Oceanospirillales</taxon>
        <taxon>Halomonadaceae</taxon>
        <taxon>Pistricoccus</taxon>
    </lineage>
</organism>
<accession>A0A5B8SP72</accession>
<sequence length="200" mass="21433">MVDPDKRVSPDRVNPDRVNPDRVNPDRASSGATTPPAAGTTGSGSVGSASGTAGAAGKPQTEHAKDDVKHKAQQTAGEVQDAARQQAESTFNRQTGAAAQETEKVANVFHKMADEFKNQDQAYFSRYANDLARGTDALSRRLREKNLQDLLGDVQRYGRQRPAALMGGAIAVGFLLSRFLKSSQRHDDHPQGGPGGTYPY</sequence>
<dbReference type="RefSeq" id="WP_147183169.1">
    <property type="nucleotide sequence ID" value="NZ_CP042382.1"/>
</dbReference>
<dbReference type="EMBL" id="CP042382">
    <property type="protein sequence ID" value="QEA38101.1"/>
    <property type="molecule type" value="Genomic_DNA"/>
</dbReference>
<name>A0A5B8SP72_9GAMM</name>